<accession>A0A2M9DEK9</accession>
<reference evidence="2 3" key="1">
    <citation type="submission" date="2017-01" db="EMBL/GenBank/DDBJ databases">
        <title>Genomic analysis of Xuhuaishuia manganoxidans DY6-4.</title>
        <authorList>
            <person name="Wang X."/>
        </authorList>
    </citation>
    <scope>NUCLEOTIDE SEQUENCE [LARGE SCALE GENOMIC DNA]</scope>
    <source>
        <strain evidence="2 3">DY6-4</strain>
    </source>
</reference>
<evidence type="ECO:0000313" key="3">
    <source>
        <dbReference type="Proteomes" id="UP000187266"/>
    </source>
</evidence>
<organism evidence="2 3">
    <name type="scientific">Brevirhabdus pacifica</name>
    <dbReference type="NCBI Taxonomy" id="1267768"/>
    <lineage>
        <taxon>Bacteria</taxon>
        <taxon>Pseudomonadati</taxon>
        <taxon>Pseudomonadota</taxon>
        <taxon>Alphaproteobacteria</taxon>
        <taxon>Rhodobacterales</taxon>
        <taxon>Paracoccaceae</taxon>
        <taxon>Brevirhabdus</taxon>
    </lineage>
</organism>
<evidence type="ECO:0000256" key="1">
    <source>
        <dbReference type="SAM" id="MobiDB-lite"/>
    </source>
</evidence>
<dbReference type="Proteomes" id="UP000187266">
    <property type="component" value="Chromosome"/>
</dbReference>
<sequence>MSWLRTLAAGAAAPIYPSIGAGMLAEVEQLFASAPGLRRAASPRDAALLLVAGDIPAEARPALDRLHDQLPHPRRTLAWKAGEPSTQISARLNEAWRDLAHGAPSEPDRLPDEPPNPWRGIGPHGQGGKGMMGGTPRGRPMAMTGADIRDGLELDRYTARVGPFAPMLPPGLTLELTLQGDVIVEAHVLSLPFPQPEEADLPALCAARMLRLLGLEGAADRMTRGHAPRAAWIRGAVPAGLGAWPGAGDARDRLDAWLSGRQEGGAPRDPARALPGLEWHEATLLLASFAPGTLRRALAEAQDLQEIPA</sequence>
<dbReference type="EMBL" id="CP019124">
    <property type="protein sequence ID" value="APX89177.1"/>
    <property type="molecule type" value="Genomic_DNA"/>
</dbReference>
<protein>
    <submittedName>
        <fullName evidence="2">Uncharacterized protein</fullName>
    </submittedName>
</protein>
<dbReference type="OrthoDB" id="6178681at2"/>
<accession>A0A1U7DGQ6</accession>
<proteinExistence type="predicted"/>
<dbReference type="SUPFAM" id="SSF56770">
    <property type="entry name" value="HydA/Nqo6-like"/>
    <property type="match status" value="1"/>
</dbReference>
<evidence type="ECO:0000313" key="2">
    <source>
        <dbReference type="EMBL" id="APX89177.1"/>
    </source>
</evidence>
<gene>
    <name evidence="2" type="ORF">BV394_05140</name>
</gene>
<dbReference type="STRING" id="1267768.BV394_05140"/>
<feature type="region of interest" description="Disordered" evidence="1">
    <location>
        <begin position="101"/>
        <end position="135"/>
    </location>
</feature>
<dbReference type="AlphaFoldDB" id="A0A1U7DGQ6"/>
<feature type="compositionally biased region" description="Gly residues" evidence="1">
    <location>
        <begin position="122"/>
        <end position="135"/>
    </location>
</feature>
<feature type="compositionally biased region" description="Basic and acidic residues" evidence="1">
    <location>
        <begin position="101"/>
        <end position="112"/>
    </location>
</feature>
<name>A0A1U7DGQ6_9RHOB</name>
<keyword evidence="3" id="KW-1185">Reference proteome</keyword>
<dbReference type="RefSeq" id="WP_076979200.1">
    <property type="nucleotide sequence ID" value="NZ_CP019124.1"/>
</dbReference>